<dbReference type="GO" id="GO:0005506">
    <property type="term" value="F:iron ion binding"/>
    <property type="evidence" value="ECO:0007669"/>
    <property type="project" value="InterPro"/>
</dbReference>
<evidence type="ECO:0000256" key="8">
    <source>
        <dbReference type="SAM" id="Phobius"/>
    </source>
</evidence>
<comment type="subcellular location">
    <subcellularLocation>
        <location evidence="1">Endomembrane system</location>
        <topology evidence="1">Multi-pass membrane protein</topology>
    </subcellularLocation>
</comment>
<dbReference type="PANTHER" id="PTHR21624">
    <property type="entry name" value="STEROL DESATURASE-RELATED PROTEIN"/>
    <property type="match status" value="1"/>
</dbReference>
<dbReference type="GO" id="GO:0006643">
    <property type="term" value="P:membrane lipid metabolic process"/>
    <property type="evidence" value="ECO:0007669"/>
    <property type="project" value="TreeGrafter"/>
</dbReference>
<keyword evidence="11" id="KW-1185">Reference proteome</keyword>
<dbReference type="PANTHER" id="PTHR21624:SF1">
    <property type="entry name" value="ALKYLGLYCEROL MONOOXYGENASE"/>
    <property type="match status" value="1"/>
</dbReference>
<evidence type="ECO:0000256" key="1">
    <source>
        <dbReference type="ARBA" id="ARBA00004127"/>
    </source>
</evidence>
<evidence type="ECO:0000259" key="9">
    <source>
        <dbReference type="Pfam" id="PF04116"/>
    </source>
</evidence>
<dbReference type="RefSeq" id="WP_120059390.1">
    <property type="nucleotide sequence ID" value="NZ_QYRP01000002.1"/>
</dbReference>
<dbReference type="Pfam" id="PF04116">
    <property type="entry name" value="FA_hydroxylase"/>
    <property type="match status" value="1"/>
</dbReference>
<feature type="domain" description="Fatty acid hydroxylase" evidence="9">
    <location>
        <begin position="210"/>
        <end position="344"/>
    </location>
</feature>
<dbReference type="OrthoDB" id="9770329at2"/>
<proteinExistence type="predicted"/>
<evidence type="ECO:0000256" key="2">
    <source>
        <dbReference type="ARBA" id="ARBA00022692"/>
    </source>
</evidence>
<evidence type="ECO:0000313" key="10">
    <source>
        <dbReference type="EMBL" id="RJS45491.1"/>
    </source>
</evidence>
<dbReference type="GO" id="GO:0008610">
    <property type="term" value="P:lipid biosynthetic process"/>
    <property type="evidence" value="ECO:0007669"/>
    <property type="project" value="InterPro"/>
</dbReference>
<feature type="transmembrane region" description="Helical" evidence="8">
    <location>
        <begin position="69"/>
        <end position="87"/>
    </location>
</feature>
<keyword evidence="5" id="KW-0443">Lipid metabolism</keyword>
<gene>
    <name evidence="10" type="ORF">D4739_04155</name>
</gene>
<evidence type="ECO:0000256" key="5">
    <source>
        <dbReference type="ARBA" id="ARBA00023098"/>
    </source>
</evidence>
<dbReference type="GO" id="GO:0050479">
    <property type="term" value="F:glyceryl-ether monooxygenase activity"/>
    <property type="evidence" value="ECO:0007669"/>
    <property type="project" value="TreeGrafter"/>
</dbReference>
<evidence type="ECO:0000256" key="6">
    <source>
        <dbReference type="ARBA" id="ARBA00023136"/>
    </source>
</evidence>
<organism evidence="10 11">
    <name type="scientific">Nocardioides cavernaquae</name>
    <dbReference type="NCBI Taxonomy" id="2321396"/>
    <lineage>
        <taxon>Bacteria</taxon>
        <taxon>Bacillati</taxon>
        <taxon>Actinomycetota</taxon>
        <taxon>Actinomycetes</taxon>
        <taxon>Propionibacteriales</taxon>
        <taxon>Nocardioidaceae</taxon>
        <taxon>Nocardioides</taxon>
    </lineage>
</organism>
<protein>
    <submittedName>
        <fullName evidence="10">Sterol desaturase family protein</fullName>
    </submittedName>
</protein>
<sequence>MPELPATATASATEAGRPTTQPRQPISLATVSCFLGVLSLVAVLCFHFPDLLTSREFRAIYTEEFARTLLLAGIAAAFITGTVAVLLDQHKRVALTGVCAATGAVLLGGSDVPFDGPISHTPYSLGLDWFVLALFFSALVFIPLEHQFARRPVAVFRKGWRTDAAYFFMSHVLVQFILIVVTATTSLVVDTAKVPHVQAWIGGLPFLAQFLLAVFVADAAQATLHRCYHRIMVLWRFHAVHHSSPELDWLAGSRVHFVETVMTRSIVLLPLLFLGFSQSAVNAYAVLVGIQAVVAHANIGVRFGWLEYLIVLPRYHHWHHARHTDYWDRNYAIHLPVIDMLMGSFKLPRDGSWPEEYGVFKQESVPEGIVAQHLAPFRGERTYDDYVH</sequence>
<comment type="caution">
    <text evidence="10">The sequence shown here is derived from an EMBL/GenBank/DDBJ whole genome shotgun (WGS) entry which is preliminary data.</text>
</comment>
<dbReference type="InterPro" id="IPR051689">
    <property type="entry name" value="Sterol_desaturase/TMEM195"/>
</dbReference>
<feature type="transmembrane region" description="Helical" evidence="8">
    <location>
        <begin position="26"/>
        <end position="49"/>
    </location>
</feature>
<feature type="region of interest" description="Disordered" evidence="7">
    <location>
        <begin position="1"/>
        <end position="21"/>
    </location>
</feature>
<evidence type="ECO:0000256" key="4">
    <source>
        <dbReference type="ARBA" id="ARBA00023002"/>
    </source>
</evidence>
<feature type="transmembrane region" description="Helical" evidence="8">
    <location>
        <begin position="165"/>
        <end position="188"/>
    </location>
</feature>
<evidence type="ECO:0000313" key="11">
    <source>
        <dbReference type="Proteomes" id="UP000276542"/>
    </source>
</evidence>
<name>A0A3A5H6C0_9ACTN</name>
<keyword evidence="2 8" id="KW-0812">Transmembrane</keyword>
<evidence type="ECO:0000256" key="7">
    <source>
        <dbReference type="SAM" id="MobiDB-lite"/>
    </source>
</evidence>
<reference evidence="11" key="1">
    <citation type="submission" date="2018-09" db="EMBL/GenBank/DDBJ databases">
        <authorList>
            <person name="Zhu H."/>
        </authorList>
    </citation>
    <scope>NUCLEOTIDE SEQUENCE [LARGE SCALE GENOMIC DNA]</scope>
    <source>
        <strain evidence="11">K1W22B-1</strain>
    </source>
</reference>
<feature type="transmembrane region" description="Helical" evidence="8">
    <location>
        <begin position="200"/>
        <end position="220"/>
    </location>
</feature>
<feature type="compositionally biased region" description="Polar residues" evidence="7">
    <location>
        <begin position="8"/>
        <end position="21"/>
    </location>
</feature>
<accession>A0A3A5H6C0</accession>
<dbReference type="GO" id="GO:0016020">
    <property type="term" value="C:membrane"/>
    <property type="evidence" value="ECO:0007669"/>
    <property type="project" value="GOC"/>
</dbReference>
<evidence type="ECO:0000256" key="3">
    <source>
        <dbReference type="ARBA" id="ARBA00022989"/>
    </source>
</evidence>
<keyword evidence="3 8" id="KW-1133">Transmembrane helix</keyword>
<keyword evidence="4" id="KW-0560">Oxidoreductase</keyword>
<dbReference type="GO" id="GO:0012505">
    <property type="term" value="C:endomembrane system"/>
    <property type="evidence" value="ECO:0007669"/>
    <property type="project" value="UniProtKB-SubCell"/>
</dbReference>
<feature type="transmembrane region" description="Helical" evidence="8">
    <location>
        <begin position="94"/>
        <end position="114"/>
    </location>
</feature>
<dbReference type="InterPro" id="IPR006694">
    <property type="entry name" value="Fatty_acid_hydroxylase"/>
</dbReference>
<dbReference type="AlphaFoldDB" id="A0A3A5H6C0"/>
<feature type="transmembrane region" description="Helical" evidence="8">
    <location>
        <begin position="126"/>
        <end position="144"/>
    </location>
</feature>
<dbReference type="EMBL" id="QYRP01000002">
    <property type="protein sequence ID" value="RJS45491.1"/>
    <property type="molecule type" value="Genomic_DNA"/>
</dbReference>
<dbReference type="Proteomes" id="UP000276542">
    <property type="component" value="Unassembled WGS sequence"/>
</dbReference>
<keyword evidence="6 8" id="KW-0472">Membrane</keyword>